<name>A0A9Q1CNL3_HOLLE</name>
<evidence type="ECO:0000313" key="2">
    <source>
        <dbReference type="Proteomes" id="UP001152320"/>
    </source>
</evidence>
<organism evidence="1 2">
    <name type="scientific">Holothuria leucospilota</name>
    <name type="common">Black long sea cucumber</name>
    <name type="synonym">Mertensiothuria leucospilota</name>
    <dbReference type="NCBI Taxonomy" id="206669"/>
    <lineage>
        <taxon>Eukaryota</taxon>
        <taxon>Metazoa</taxon>
        <taxon>Echinodermata</taxon>
        <taxon>Eleutherozoa</taxon>
        <taxon>Echinozoa</taxon>
        <taxon>Holothuroidea</taxon>
        <taxon>Aspidochirotacea</taxon>
        <taxon>Aspidochirotida</taxon>
        <taxon>Holothuriidae</taxon>
        <taxon>Holothuria</taxon>
    </lineage>
</organism>
<gene>
    <name evidence="1" type="ORF">HOLleu_00421</name>
</gene>
<comment type="caution">
    <text evidence="1">The sequence shown here is derived from an EMBL/GenBank/DDBJ whole genome shotgun (WGS) entry which is preliminary data.</text>
</comment>
<reference evidence="1" key="1">
    <citation type="submission" date="2021-10" db="EMBL/GenBank/DDBJ databases">
        <title>Tropical sea cucumber genome reveals ecological adaptation and Cuvierian tubules defense mechanism.</title>
        <authorList>
            <person name="Chen T."/>
        </authorList>
    </citation>
    <scope>NUCLEOTIDE SEQUENCE</scope>
    <source>
        <strain evidence="1">Nanhai2018</strain>
        <tissue evidence="1">Muscle</tissue>
    </source>
</reference>
<dbReference type="AlphaFoldDB" id="A0A9Q1CNL3"/>
<keyword evidence="2" id="KW-1185">Reference proteome</keyword>
<accession>A0A9Q1CNL3</accession>
<proteinExistence type="predicted"/>
<dbReference type="EMBL" id="JAIZAY010000001">
    <property type="protein sequence ID" value="KAJ8048205.1"/>
    <property type="molecule type" value="Genomic_DNA"/>
</dbReference>
<dbReference type="Proteomes" id="UP001152320">
    <property type="component" value="Chromosome 1"/>
</dbReference>
<evidence type="ECO:0000313" key="1">
    <source>
        <dbReference type="EMBL" id="KAJ8048205.1"/>
    </source>
</evidence>
<sequence>MLITESAKLAVHSIVTFRTDDCKNLPVVINKSLLKRLKNIQPTAARSVTRKREFYFIKNDLIVLHWLPTKKRIVFKILVLLFKSLHQKSPSYIAEMLSERQNSRRLCSTTSSVPSLIEKRSHHFTLPERSFPC</sequence>
<protein>
    <submittedName>
        <fullName evidence="1">Uncharacterized protein</fullName>
    </submittedName>
</protein>